<organism evidence="8 9">
    <name type="scientific">Terfezia boudieri ATCC MYA-4762</name>
    <dbReference type="NCBI Taxonomy" id="1051890"/>
    <lineage>
        <taxon>Eukaryota</taxon>
        <taxon>Fungi</taxon>
        <taxon>Dikarya</taxon>
        <taxon>Ascomycota</taxon>
        <taxon>Pezizomycotina</taxon>
        <taxon>Pezizomycetes</taxon>
        <taxon>Pezizales</taxon>
        <taxon>Pezizaceae</taxon>
        <taxon>Terfezia</taxon>
    </lineage>
</organism>
<dbReference type="SUPFAM" id="SSF47459">
    <property type="entry name" value="HLH, helix-loop-helix DNA-binding domain"/>
    <property type="match status" value="1"/>
</dbReference>
<evidence type="ECO:0000256" key="5">
    <source>
        <dbReference type="ARBA" id="ARBA00023242"/>
    </source>
</evidence>
<comment type="subcellular location">
    <subcellularLocation>
        <location evidence="1">Nucleus</location>
    </subcellularLocation>
</comment>
<dbReference type="Proteomes" id="UP000267821">
    <property type="component" value="Unassembled WGS sequence"/>
</dbReference>
<accession>A0A3N4LD64</accession>
<feature type="region of interest" description="Disordered" evidence="6">
    <location>
        <begin position="1"/>
        <end position="56"/>
    </location>
</feature>
<dbReference type="SMART" id="SM00353">
    <property type="entry name" value="HLH"/>
    <property type="match status" value="1"/>
</dbReference>
<feature type="compositionally biased region" description="Basic and acidic residues" evidence="6">
    <location>
        <begin position="38"/>
        <end position="56"/>
    </location>
</feature>
<keyword evidence="9" id="KW-1185">Reference proteome</keyword>
<sequence length="119" mass="12914">MPGSTIPESHNGIGASPADTQNGGAGIEGMRKSPPRARLTEQEKKNNHIASEQKRRNAIRDGFDKLTELIPGCEGQGRSEGMVLNRSIEYINDQLAERRALISKIEALGGTVPPELREP</sequence>
<dbReference type="GO" id="GO:0000981">
    <property type="term" value="F:DNA-binding transcription factor activity, RNA polymerase II-specific"/>
    <property type="evidence" value="ECO:0007669"/>
    <property type="project" value="TreeGrafter"/>
</dbReference>
<name>A0A3N4LD64_9PEZI</name>
<evidence type="ECO:0000256" key="6">
    <source>
        <dbReference type="SAM" id="MobiDB-lite"/>
    </source>
</evidence>
<dbReference type="InterPro" id="IPR052207">
    <property type="entry name" value="Max-like/E-box_TFs"/>
</dbReference>
<dbReference type="PANTHER" id="PTHR15741">
    <property type="entry name" value="BASIC HELIX-LOOP-HELIX ZIP TRANSCRIPTION FACTOR"/>
    <property type="match status" value="1"/>
</dbReference>
<evidence type="ECO:0000256" key="4">
    <source>
        <dbReference type="ARBA" id="ARBA00023163"/>
    </source>
</evidence>
<keyword evidence="5" id="KW-0539">Nucleus</keyword>
<dbReference type="FunCoup" id="A0A3N4LD64">
    <property type="interactions" value="982"/>
</dbReference>
<dbReference type="GO" id="GO:0000978">
    <property type="term" value="F:RNA polymerase II cis-regulatory region sequence-specific DNA binding"/>
    <property type="evidence" value="ECO:0007669"/>
    <property type="project" value="TreeGrafter"/>
</dbReference>
<dbReference type="InParanoid" id="A0A3N4LD64"/>
<dbReference type="STRING" id="1051890.A0A3N4LD64"/>
<evidence type="ECO:0000313" key="8">
    <source>
        <dbReference type="EMBL" id="RPB20820.1"/>
    </source>
</evidence>
<keyword evidence="2" id="KW-0805">Transcription regulation</keyword>
<dbReference type="EMBL" id="ML121567">
    <property type="protein sequence ID" value="RPB20820.1"/>
    <property type="molecule type" value="Genomic_DNA"/>
</dbReference>
<evidence type="ECO:0000313" key="9">
    <source>
        <dbReference type="Proteomes" id="UP000267821"/>
    </source>
</evidence>
<evidence type="ECO:0000259" key="7">
    <source>
        <dbReference type="PROSITE" id="PS50888"/>
    </source>
</evidence>
<dbReference type="InterPro" id="IPR036638">
    <property type="entry name" value="HLH_DNA-bd_sf"/>
</dbReference>
<dbReference type="InterPro" id="IPR011598">
    <property type="entry name" value="bHLH_dom"/>
</dbReference>
<evidence type="ECO:0000256" key="2">
    <source>
        <dbReference type="ARBA" id="ARBA00023015"/>
    </source>
</evidence>
<keyword evidence="4" id="KW-0804">Transcription</keyword>
<keyword evidence="3" id="KW-0238">DNA-binding</keyword>
<proteinExistence type="predicted"/>
<dbReference type="GO" id="GO:0005634">
    <property type="term" value="C:nucleus"/>
    <property type="evidence" value="ECO:0007669"/>
    <property type="project" value="UniProtKB-SubCell"/>
</dbReference>
<protein>
    <recommendedName>
        <fullName evidence="7">BHLH domain-containing protein</fullName>
    </recommendedName>
</protein>
<dbReference type="OrthoDB" id="5778525at2759"/>
<reference evidence="8 9" key="1">
    <citation type="journal article" date="2018" name="Nat. Ecol. Evol.">
        <title>Pezizomycetes genomes reveal the molecular basis of ectomycorrhizal truffle lifestyle.</title>
        <authorList>
            <person name="Murat C."/>
            <person name="Payen T."/>
            <person name="Noel B."/>
            <person name="Kuo A."/>
            <person name="Morin E."/>
            <person name="Chen J."/>
            <person name="Kohler A."/>
            <person name="Krizsan K."/>
            <person name="Balestrini R."/>
            <person name="Da Silva C."/>
            <person name="Montanini B."/>
            <person name="Hainaut M."/>
            <person name="Levati E."/>
            <person name="Barry K.W."/>
            <person name="Belfiori B."/>
            <person name="Cichocki N."/>
            <person name="Clum A."/>
            <person name="Dockter R.B."/>
            <person name="Fauchery L."/>
            <person name="Guy J."/>
            <person name="Iotti M."/>
            <person name="Le Tacon F."/>
            <person name="Lindquist E.A."/>
            <person name="Lipzen A."/>
            <person name="Malagnac F."/>
            <person name="Mello A."/>
            <person name="Molinier V."/>
            <person name="Miyauchi S."/>
            <person name="Poulain J."/>
            <person name="Riccioni C."/>
            <person name="Rubini A."/>
            <person name="Sitrit Y."/>
            <person name="Splivallo R."/>
            <person name="Traeger S."/>
            <person name="Wang M."/>
            <person name="Zifcakova L."/>
            <person name="Wipf D."/>
            <person name="Zambonelli A."/>
            <person name="Paolocci F."/>
            <person name="Nowrousian M."/>
            <person name="Ottonello S."/>
            <person name="Baldrian P."/>
            <person name="Spatafora J.W."/>
            <person name="Henrissat B."/>
            <person name="Nagy L.G."/>
            <person name="Aury J.M."/>
            <person name="Wincker P."/>
            <person name="Grigoriev I.V."/>
            <person name="Bonfante P."/>
            <person name="Martin F.M."/>
        </authorList>
    </citation>
    <scope>NUCLEOTIDE SEQUENCE [LARGE SCALE GENOMIC DNA]</scope>
    <source>
        <strain evidence="8 9">ATCC MYA-4762</strain>
    </source>
</reference>
<evidence type="ECO:0000256" key="3">
    <source>
        <dbReference type="ARBA" id="ARBA00023125"/>
    </source>
</evidence>
<dbReference type="GO" id="GO:0046983">
    <property type="term" value="F:protein dimerization activity"/>
    <property type="evidence" value="ECO:0007669"/>
    <property type="project" value="InterPro"/>
</dbReference>
<gene>
    <name evidence="8" type="ORF">L211DRAFT_841329</name>
</gene>
<dbReference type="AlphaFoldDB" id="A0A3N4LD64"/>
<dbReference type="Gene3D" id="4.10.280.10">
    <property type="entry name" value="Helix-loop-helix DNA-binding domain"/>
    <property type="match status" value="1"/>
</dbReference>
<feature type="domain" description="BHLH" evidence="7">
    <location>
        <begin position="43"/>
        <end position="94"/>
    </location>
</feature>
<evidence type="ECO:0000256" key="1">
    <source>
        <dbReference type="ARBA" id="ARBA00004123"/>
    </source>
</evidence>
<dbReference type="PANTHER" id="PTHR15741:SF39">
    <property type="entry name" value="BHLH TRANSCRIPTION FACTOR (EUROFUNG)"/>
    <property type="match status" value="1"/>
</dbReference>
<dbReference type="PROSITE" id="PS50888">
    <property type="entry name" value="BHLH"/>
    <property type="match status" value="1"/>
</dbReference>
<dbReference type="Pfam" id="PF00010">
    <property type="entry name" value="HLH"/>
    <property type="match status" value="1"/>
</dbReference>